<keyword evidence="7" id="KW-1185">Reference proteome</keyword>
<proteinExistence type="predicted"/>
<gene>
    <name evidence="6" type="ORF">BL253_33925</name>
</gene>
<organism evidence="6 7">
    <name type="scientific">Pseudofrankia asymbiotica</name>
    <dbReference type="NCBI Taxonomy" id="1834516"/>
    <lineage>
        <taxon>Bacteria</taxon>
        <taxon>Bacillati</taxon>
        <taxon>Actinomycetota</taxon>
        <taxon>Actinomycetes</taxon>
        <taxon>Frankiales</taxon>
        <taxon>Frankiaceae</taxon>
        <taxon>Pseudofrankia</taxon>
    </lineage>
</organism>
<reference evidence="7" key="1">
    <citation type="submission" date="2016-10" db="EMBL/GenBank/DDBJ databases">
        <title>Frankia sp. NRRL B-16386 Genome sequencing.</title>
        <authorList>
            <person name="Ghodhbane-Gtari F."/>
            <person name="Swanson E."/>
            <person name="Gueddou A."/>
            <person name="Hezbri K."/>
            <person name="Ktari K."/>
            <person name="Nouioui I."/>
            <person name="Morris K."/>
            <person name="Simpson S."/>
            <person name="Abebe-Akele F."/>
            <person name="Thomas K."/>
            <person name="Gtari M."/>
            <person name="Tisa L.S."/>
        </authorList>
    </citation>
    <scope>NUCLEOTIDE SEQUENCE [LARGE SCALE GENOMIC DNA]</scope>
    <source>
        <strain evidence="7">NRRL B-16386</strain>
    </source>
</reference>
<evidence type="ECO:0000256" key="1">
    <source>
        <dbReference type="ARBA" id="ARBA00023015"/>
    </source>
</evidence>
<evidence type="ECO:0000259" key="5">
    <source>
        <dbReference type="PROSITE" id="PS50977"/>
    </source>
</evidence>
<sequence length="216" mass="22934">MPPVVPVRDRRARRSRSALLRAAVDLVGERGTAAVPISDLADAADVSRQVLYQQFGDRDALLLEAALDLARRDLMPRLGDPAAAVPGRARSLAVARHFAEHRGFYRALMTGSTAFALGKALSGLLVPFNRQLFQEALGGTLDARTMDDLAMCLAGGGQALVCAWLIEGEDPLDPEEFADRTTRMVTVLVSALLTVHAPGGAPGALASGQPGERTIR</sequence>
<evidence type="ECO:0000313" key="7">
    <source>
        <dbReference type="Proteomes" id="UP000188929"/>
    </source>
</evidence>
<dbReference type="GO" id="GO:0003700">
    <property type="term" value="F:DNA-binding transcription factor activity"/>
    <property type="evidence" value="ECO:0007669"/>
    <property type="project" value="TreeGrafter"/>
</dbReference>
<protein>
    <submittedName>
        <fullName evidence="6">TetR family transcriptional regulator</fullName>
    </submittedName>
</protein>
<dbReference type="Gene3D" id="1.10.357.10">
    <property type="entry name" value="Tetracycline Repressor, domain 2"/>
    <property type="match status" value="1"/>
</dbReference>
<dbReference type="Pfam" id="PF00440">
    <property type="entry name" value="TetR_N"/>
    <property type="match status" value="1"/>
</dbReference>
<dbReference type="PROSITE" id="PS50977">
    <property type="entry name" value="HTH_TETR_2"/>
    <property type="match status" value="1"/>
</dbReference>
<dbReference type="OrthoDB" id="3193022at2"/>
<keyword evidence="2 4" id="KW-0238">DNA-binding</keyword>
<evidence type="ECO:0000256" key="4">
    <source>
        <dbReference type="PROSITE-ProRule" id="PRU00335"/>
    </source>
</evidence>
<dbReference type="STRING" id="1834516.BL253_33925"/>
<dbReference type="GO" id="GO:0000976">
    <property type="term" value="F:transcription cis-regulatory region binding"/>
    <property type="evidence" value="ECO:0007669"/>
    <property type="project" value="TreeGrafter"/>
</dbReference>
<keyword evidence="1" id="KW-0805">Transcription regulation</keyword>
<evidence type="ECO:0000256" key="3">
    <source>
        <dbReference type="ARBA" id="ARBA00023163"/>
    </source>
</evidence>
<feature type="domain" description="HTH tetR-type" evidence="5">
    <location>
        <begin position="13"/>
        <end position="73"/>
    </location>
</feature>
<name>A0A1V2I0R3_9ACTN</name>
<dbReference type="InterPro" id="IPR009057">
    <property type="entry name" value="Homeodomain-like_sf"/>
</dbReference>
<evidence type="ECO:0000313" key="6">
    <source>
        <dbReference type="EMBL" id="ONH23091.1"/>
    </source>
</evidence>
<comment type="caution">
    <text evidence="6">The sequence shown here is derived from an EMBL/GenBank/DDBJ whole genome shotgun (WGS) entry which is preliminary data.</text>
</comment>
<dbReference type="SUPFAM" id="SSF46689">
    <property type="entry name" value="Homeodomain-like"/>
    <property type="match status" value="1"/>
</dbReference>
<dbReference type="PRINTS" id="PR00455">
    <property type="entry name" value="HTHTETR"/>
</dbReference>
<dbReference type="PANTHER" id="PTHR30055">
    <property type="entry name" value="HTH-TYPE TRANSCRIPTIONAL REGULATOR RUTR"/>
    <property type="match status" value="1"/>
</dbReference>
<accession>A0A1V2I0R3</accession>
<evidence type="ECO:0000256" key="2">
    <source>
        <dbReference type="ARBA" id="ARBA00023125"/>
    </source>
</evidence>
<dbReference type="EMBL" id="MOMC01000092">
    <property type="protein sequence ID" value="ONH23091.1"/>
    <property type="molecule type" value="Genomic_DNA"/>
</dbReference>
<dbReference type="Proteomes" id="UP000188929">
    <property type="component" value="Unassembled WGS sequence"/>
</dbReference>
<feature type="DNA-binding region" description="H-T-H motif" evidence="4">
    <location>
        <begin position="36"/>
        <end position="55"/>
    </location>
</feature>
<keyword evidence="3" id="KW-0804">Transcription</keyword>
<dbReference type="InterPro" id="IPR050109">
    <property type="entry name" value="HTH-type_TetR-like_transc_reg"/>
</dbReference>
<dbReference type="AlphaFoldDB" id="A0A1V2I0R3"/>
<dbReference type="PANTHER" id="PTHR30055:SF234">
    <property type="entry name" value="HTH-TYPE TRANSCRIPTIONAL REGULATOR BETI"/>
    <property type="match status" value="1"/>
</dbReference>
<dbReference type="InterPro" id="IPR001647">
    <property type="entry name" value="HTH_TetR"/>
</dbReference>